<evidence type="ECO:0000256" key="3">
    <source>
        <dbReference type="ARBA" id="ARBA00023012"/>
    </source>
</evidence>
<feature type="transmembrane region" description="Helical" evidence="5">
    <location>
        <begin position="6"/>
        <end position="24"/>
    </location>
</feature>
<organism evidence="6 7">
    <name type="scientific">Aedoeadaptatus acetigenes</name>
    <dbReference type="NCBI Taxonomy" id="2981723"/>
    <lineage>
        <taxon>Bacteria</taxon>
        <taxon>Bacillati</taxon>
        <taxon>Bacillota</taxon>
        <taxon>Tissierellia</taxon>
        <taxon>Tissierellales</taxon>
        <taxon>Peptoniphilaceae</taxon>
        <taxon>Aedoeadaptatus</taxon>
    </lineage>
</organism>
<dbReference type="Proteomes" id="UP001481872">
    <property type="component" value="Unassembled WGS sequence"/>
</dbReference>
<keyword evidence="5" id="KW-1133">Transmembrane helix</keyword>
<keyword evidence="2" id="KW-0418">Kinase</keyword>
<dbReference type="PANTHER" id="PTHR24421">
    <property type="entry name" value="NITRATE/NITRITE SENSOR PROTEIN NARX-RELATED"/>
    <property type="match status" value="1"/>
</dbReference>
<reference evidence="6 7" key="1">
    <citation type="submission" date="2024-04" db="EMBL/GenBank/DDBJ databases">
        <title>Human intestinal bacterial collection.</title>
        <authorList>
            <person name="Pauvert C."/>
            <person name="Hitch T.C.A."/>
            <person name="Clavel T."/>
        </authorList>
    </citation>
    <scope>NUCLEOTIDE SEQUENCE [LARGE SCALE GENOMIC DNA]</scope>
    <source>
        <strain evidence="6 7">CLA-SR-H026</strain>
    </source>
</reference>
<evidence type="ECO:0000256" key="1">
    <source>
        <dbReference type="ARBA" id="ARBA00022679"/>
    </source>
</evidence>
<dbReference type="GO" id="GO:0005524">
    <property type="term" value="F:ATP binding"/>
    <property type="evidence" value="ECO:0007669"/>
    <property type="project" value="UniProtKB-KW"/>
</dbReference>
<feature type="transmembrane region" description="Helical" evidence="5">
    <location>
        <begin position="70"/>
        <end position="93"/>
    </location>
</feature>
<keyword evidence="5" id="KW-0472">Membrane</keyword>
<keyword evidence="3" id="KW-0902">Two-component regulatory system</keyword>
<sequence>MLNLSTAGLTLLFIASLVILLIVLDLSVEAILTLRVSGLVLLSALLVAAALLPAQVVAELGTGHMHVATYFLSMPLFGFIAYLLLLLLLEGALARKLSKLKKEQLGVNSVKESVDNLPDGICFSKLDGTPLLVNRQMQEISYQVFGKKLVNDLLCARDIEANRIMPRTKILQREPLIVESNSKVWQIKIIHHGLVKETLAYDITLEWALYEEIEKMTRANQRMNAELKAYREKIGEYTRQKETLQAKIKIHDRLGQALIYFRRYLEKAKKTPEDRRRLETLWGECLLLFDEEEEPVKVASAWDKFITTAGAIGVDVMVEGEIPESKEDQALLVELVHEALNNAIRHGHAKKIWITLKDQGPTFTCCIKNDGDLPTGPVEEKGGLKNMRQRLAYYDGSLAVRRESLFELDLSWTKGGFRDV</sequence>
<comment type="caution">
    <text evidence="6">The sequence shown here is derived from an EMBL/GenBank/DDBJ whole genome shotgun (WGS) entry which is preliminary data.</text>
</comment>
<keyword evidence="5" id="KW-0812">Transmembrane</keyword>
<evidence type="ECO:0000256" key="5">
    <source>
        <dbReference type="SAM" id="Phobius"/>
    </source>
</evidence>
<accession>A0ABV1J466</accession>
<keyword evidence="6" id="KW-0547">Nucleotide-binding</keyword>
<dbReference type="CDD" id="cd16917">
    <property type="entry name" value="HATPase_UhpB-NarQ-NarX-like"/>
    <property type="match status" value="1"/>
</dbReference>
<dbReference type="Gene3D" id="3.30.565.10">
    <property type="entry name" value="Histidine kinase-like ATPase, C-terminal domain"/>
    <property type="match status" value="1"/>
</dbReference>
<feature type="transmembrane region" description="Helical" evidence="5">
    <location>
        <begin position="36"/>
        <end position="58"/>
    </location>
</feature>
<keyword evidence="1" id="KW-0808">Transferase</keyword>
<name>A0ABV1J466_9FIRM</name>
<dbReference type="SUPFAM" id="SSF55874">
    <property type="entry name" value="ATPase domain of HSP90 chaperone/DNA topoisomerase II/histidine kinase"/>
    <property type="match status" value="1"/>
</dbReference>
<dbReference type="InterPro" id="IPR036890">
    <property type="entry name" value="HATPase_C_sf"/>
</dbReference>
<evidence type="ECO:0000313" key="6">
    <source>
        <dbReference type="EMBL" id="MEQ3352971.1"/>
    </source>
</evidence>
<evidence type="ECO:0000313" key="7">
    <source>
        <dbReference type="Proteomes" id="UP001481872"/>
    </source>
</evidence>
<feature type="coiled-coil region" evidence="4">
    <location>
        <begin position="213"/>
        <end position="247"/>
    </location>
</feature>
<keyword evidence="4" id="KW-0175">Coiled coil</keyword>
<protein>
    <submittedName>
        <fullName evidence="6">ATP-binding protein</fullName>
    </submittedName>
</protein>
<proteinExistence type="predicted"/>
<dbReference type="InterPro" id="IPR050482">
    <property type="entry name" value="Sensor_HK_TwoCompSys"/>
</dbReference>
<gene>
    <name evidence="6" type="ORF">AAA081_01445</name>
</gene>
<keyword evidence="6" id="KW-0067">ATP-binding</keyword>
<evidence type="ECO:0000256" key="2">
    <source>
        <dbReference type="ARBA" id="ARBA00022777"/>
    </source>
</evidence>
<evidence type="ECO:0000256" key="4">
    <source>
        <dbReference type="SAM" id="Coils"/>
    </source>
</evidence>
<dbReference type="EMBL" id="JBBNPS010000002">
    <property type="protein sequence ID" value="MEQ3352971.1"/>
    <property type="molecule type" value="Genomic_DNA"/>
</dbReference>
<dbReference type="RefSeq" id="WP_349053373.1">
    <property type="nucleotide sequence ID" value="NZ_JBBNPS010000002.1"/>
</dbReference>
<keyword evidence="7" id="KW-1185">Reference proteome</keyword>